<feature type="chain" id="PRO_5019731415" evidence="2">
    <location>
        <begin position="27"/>
        <end position="388"/>
    </location>
</feature>
<feature type="transmembrane region" description="Helical" evidence="1">
    <location>
        <begin position="267"/>
        <end position="288"/>
    </location>
</feature>
<gene>
    <name evidence="3" type="ORF">AQPW35_15400</name>
</gene>
<dbReference type="Pfam" id="PF13795">
    <property type="entry name" value="HupE_UreJ_2"/>
    <property type="match status" value="1"/>
</dbReference>
<feature type="signal peptide" evidence="2">
    <location>
        <begin position="1"/>
        <end position="26"/>
    </location>
</feature>
<dbReference type="EMBL" id="BJCL01000003">
    <property type="protein sequence ID" value="GCL62459.1"/>
    <property type="molecule type" value="Genomic_DNA"/>
</dbReference>
<feature type="transmembrane region" description="Helical" evidence="1">
    <location>
        <begin position="199"/>
        <end position="218"/>
    </location>
</feature>
<feature type="transmembrane region" description="Helical" evidence="1">
    <location>
        <begin position="238"/>
        <end position="261"/>
    </location>
</feature>
<evidence type="ECO:0000313" key="3">
    <source>
        <dbReference type="EMBL" id="GCL62459.1"/>
    </source>
</evidence>
<evidence type="ECO:0000256" key="2">
    <source>
        <dbReference type="SAM" id="SignalP"/>
    </source>
</evidence>
<organism evidence="3 4">
    <name type="scientific">Pseudaquabacterium pictum</name>
    <dbReference type="NCBI Taxonomy" id="2315236"/>
    <lineage>
        <taxon>Bacteria</taxon>
        <taxon>Pseudomonadati</taxon>
        <taxon>Pseudomonadota</taxon>
        <taxon>Betaproteobacteria</taxon>
        <taxon>Burkholderiales</taxon>
        <taxon>Sphaerotilaceae</taxon>
        <taxon>Pseudaquabacterium</taxon>
    </lineage>
</organism>
<protein>
    <submittedName>
        <fullName evidence="3">Membrane protein</fullName>
    </submittedName>
</protein>
<keyword evidence="2" id="KW-0732">Signal</keyword>
<evidence type="ECO:0000313" key="4">
    <source>
        <dbReference type="Proteomes" id="UP000301751"/>
    </source>
</evidence>
<dbReference type="Proteomes" id="UP000301751">
    <property type="component" value="Unassembled WGS sequence"/>
</dbReference>
<feature type="transmembrane region" description="Helical" evidence="1">
    <location>
        <begin position="322"/>
        <end position="347"/>
    </location>
</feature>
<comment type="caution">
    <text evidence="3">The sequence shown here is derived from an EMBL/GenBank/DDBJ whole genome shotgun (WGS) entry which is preliminary data.</text>
</comment>
<dbReference type="PROSITE" id="PS00018">
    <property type="entry name" value="EF_HAND_1"/>
    <property type="match status" value="1"/>
</dbReference>
<evidence type="ECO:0000256" key="1">
    <source>
        <dbReference type="SAM" id="Phobius"/>
    </source>
</evidence>
<feature type="transmembrane region" description="Helical" evidence="1">
    <location>
        <begin position="359"/>
        <end position="377"/>
    </location>
</feature>
<name>A0A480AL65_9BURK</name>
<keyword evidence="1" id="KW-0472">Membrane</keyword>
<dbReference type="AlphaFoldDB" id="A0A480AL65"/>
<accession>A0A480AL65</accession>
<reference evidence="4" key="1">
    <citation type="submission" date="2019-03" db="EMBL/GenBank/DDBJ databases">
        <title>Aquabacterium pictum sp.nov., the first bacteriochlorophyll a-containing freshwater bacterium in the genus Aquabacterium of the class Betaproteobacteria.</title>
        <authorList>
            <person name="Hirose S."/>
            <person name="Tank M."/>
            <person name="Hara E."/>
            <person name="Tamaki H."/>
            <person name="Takaichi S."/>
            <person name="Haruta S."/>
            <person name="Hanada S."/>
        </authorList>
    </citation>
    <scope>NUCLEOTIDE SEQUENCE [LARGE SCALE GENOMIC DNA]</scope>
    <source>
        <strain evidence="4">W35</strain>
    </source>
</reference>
<dbReference type="InterPro" id="IPR018247">
    <property type="entry name" value="EF_Hand_1_Ca_BS"/>
</dbReference>
<sequence>MNRRLAWLPALWPVLWLLLAGAPAQAHKPSDSYLTLAADGAVLTGRWDIALRDLDLALGLDADGDGRITWGEVRSRHADIAGLAQAHLALRADGQACSLVVGPQQVDEHTDGAYSVLPLTATCPRAPVVLDVGYSLFADLDPQHRGLLNLAANGATRAAILGPQAPQQAFTLAQVNRWRQFIDYAADGVWHIWIGFDHILFLLSLLLPAVGTWAARGVGHQRAVWQPVPRLGVAVWEVLRIVTAFTLAHSITLSLATLGWVTLPSRLVEATIAASVVLAALNNVWPFFQGRRWAVAFGFGLVHGFGFASVLADLGLPREALALALVGFNLGVEAGQLAIVAVFLPLAYLLRRSLFYRRVVLWGGSLAIAALAAAWFVERAFDLQLLPF</sequence>
<proteinExistence type="predicted"/>
<feature type="transmembrane region" description="Helical" evidence="1">
    <location>
        <begin position="295"/>
        <end position="316"/>
    </location>
</feature>
<dbReference type="RefSeq" id="WP_228027003.1">
    <property type="nucleotide sequence ID" value="NZ_BJCL01000003.1"/>
</dbReference>
<keyword evidence="4" id="KW-1185">Reference proteome</keyword>
<dbReference type="InterPro" id="IPR032809">
    <property type="entry name" value="Put_HupE_UreJ"/>
</dbReference>
<keyword evidence="1" id="KW-0812">Transmembrane</keyword>
<keyword evidence="1" id="KW-1133">Transmembrane helix</keyword>